<organism evidence="1 2">
    <name type="scientific">Peronosclerospora sorghi</name>
    <dbReference type="NCBI Taxonomy" id="230839"/>
    <lineage>
        <taxon>Eukaryota</taxon>
        <taxon>Sar</taxon>
        <taxon>Stramenopiles</taxon>
        <taxon>Oomycota</taxon>
        <taxon>Peronosporomycetes</taxon>
        <taxon>Peronosporales</taxon>
        <taxon>Peronosporaceae</taxon>
        <taxon>Peronosclerospora</taxon>
    </lineage>
</organism>
<gene>
    <name evidence="1" type="ORF">PsorP6_006527</name>
</gene>
<proteinExistence type="predicted"/>
<keyword evidence="2" id="KW-1185">Reference proteome</keyword>
<sequence length="69" mass="8575">MEKQRQNFELNLERMRAKERMEREARQEAVEEHRQQEDQDAEERRQRDKEELWLHAAALSAPMFNTKKY</sequence>
<name>A0ACC0W5K9_9STRA</name>
<dbReference type="EMBL" id="CM047583">
    <property type="protein sequence ID" value="KAI9914009.1"/>
    <property type="molecule type" value="Genomic_DNA"/>
</dbReference>
<reference evidence="1 2" key="1">
    <citation type="journal article" date="2022" name="bioRxiv">
        <title>The genome of the oomycete Peronosclerospora sorghi, a cosmopolitan pathogen of maize and sorghum, is inflated with dispersed pseudogenes.</title>
        <authorList>
            <person name="Fletcher K."/>
            <person name="Martin F."/>
            <person name="Isakeit T."/>
            <person name="Cavanaugh K."/>
            <person name="Magill C."/>
            <person name="Michelmore R."/>
        </authorList>
    </citation>
    <scope>NUCLEOTIDE SEQUENCE [LARGE SCALE GENOMIC DNA]</scope>
    <source>
        <strain evidence="1">P6</strain>
    </source>
</reference>
<evidence type="ECO:0000313" key="2">
    <source>
        <dbReference type="Proteomes" id="UP001163321"/>
    </source>
</evidence>
<dbReference type="Proteomes" id="UP001163321">
    <property type="component" value="Chromosome 4"/>
</dbReference>
<accession>A0ACC0W5K9</accession>
<comment type="caution">
    <text evidence="1">The sequence shown here is derived from an EMBL/GenBank/DDBJ whole genome shotgun (WGS) entry which is preliminary data.</text>
</comment>
<evidence type="ECO:0000313" key="1">
    <source>
        <dbReference type="EMBL" id="KAI9914009.1"/>
    </source>
</evidence>
<protein>
    <submittedName>
        <fullName evidence="1">Uncharacterized protein</fullName>
    </submittedName>
</protein>